<evidence type="ECO:0000313" key="1">
    <source>
        <dbReference type="EMBL" id="RYJ45840.1"/>
    </source>
</evidence>
<gene>
    <name evidence="1" type="ORF">NU09_0432</name>
</gene>
<reference evidence="1 2" key="1">
    <citation type="submission" date="2014-12" db="EMBL/GenBank/DDBJ databases">
        <title>Genome sequence of Flavobacterium beibuense RSKm HC5.</title>
        <authorList>
            <person name="Kim J.F."/>
            <person name="Song J.Y."/>
            <person name="Kwak M.-J."/>
            <person name="Lee S.-W."/>
        </authorList>
    </citation>
    <scope>NUCLEOTIDE SEQUENCE [LARGE SCALE GENOMIC DNA]</scope>
    <source>
        <strain evidence="1 2">RSKm HC5</strain>
    </source>
</reference>
<protein>
    <submittedName>
        <fullName evidence="1">Uncharacterized protein</fullName>
    </submittedName>
</protein>
<evidence type="ECO:0000313" key="2">
    <source>
        <dbReference type="Proteomes" id="UP000289775"/>
    </source>
</evidence>
<sequence>MSLPQTVIALTQSLGSFWAIAVIPARSNKHEVIIFFIYFLTFFKNGKNR</sequence>
<comment type="caution">
    <text evidence="1">The sequence shown here is derived from an EMBL/GenBank/DDBJ whole genome shotgun (WGS) entry which is preliminary data.</text>
</comment>
<proteinExistence type="predicted"/>
<accession>A0A444WJ61</accession>
<dbReference type="Proteomes" id="UP000289775">
    <property type="component" value="Unassembled WGS sequence"/>
</dbReference>
<keyword evidence="2" id="KW-1185">Reference proteome</keyword>
<organism evidence="1 2">
    <name type="scientific">Flavobacterium beibuense</name>
    <dbReference type="NCBI Taxonomy" id="657326"/>
    <lineage>
        <taxon>Bacteria</taxon>
        <taxon>Pseudomonadati</taxon>
        <taxon>Bacteroidota</taxon>
        <taxon>Flavobacteriia</taxon>
        <taxon>Flavobacteriales</taxon>
        <taxon>Flavobacteriaceae</taxon>
        <taxon>Flavobacterium</taxon>
    </lineage>
</organism>
<dbReference type="AlphaFoldDB" id="A0A444WJ61"/>
<name>A0A444WJ61_9FLAO</name>
<dbReference type="EMBL" id="JUIW01000001">
    <property type="protein sequence ID" value="RYJ45840.1"/>
    <property type="molecule type" value="Genomic_DNA"/>
</dbReference>